<dbReference type="PANTHER" id="PTHR33993">
    <property type="entry name" value="GLYOXALASE-RELATED"/>
    <property type="match status" value="1"/>
</dbReference>
<dbReference type="RefSeq" id="WP_160843211.1">
    <property type="nucleotide sequence ID" value="NZ_WVHT01000001.1"/>
</dbReference>
<gene>
    <name evidence="2" type="ORF">GS399_03650</name>
</gene>
<evidence type="ECO:0000313" key="2">
    <source>
        <dbReference type="EMBL" id="MXV50054.1"/>
    </source>
</evidence>
<evidence type="ECO:0000313" key="3">
    <source>
        <dbReference type="Proteomes" id="UP000466586"/>
    </source>
</evidence>
<accession>A0A7K1Y648</accession>
<dbReference type="InterPro" id="IPR029068">
    <property type="entry name" value="Glyas_Bleomycin-R_OHBP_Dase"/>
</dbReference>
<evidence type="ECO:0000259" key="1">
    <source>
        <dbReference type="PROSITE" id="PS51819"/>
    </source>
</evidence>
<dbReference type="PANTHER" id="PTHR33993:SF2">
    <property type="entry name" value="VOC DOMAIN-CONTAINING PROTEIN"/>
    <property type="match status" value="1"/>
</dbReference>
<dbReference type="Gene3D" id="3.10.180.10">
    <property type="entry name" value="2,3-Dihydroxybiphenyl 1,2-Dioxygenase, domain 1"/>
    <property type="match status" value="1"/>
</dbReference>
<dbReference type="AlphaFoldDB" id="A0A7K1Y648"/>
<reference evidence="2 3" key="1">
    <citation type="submission" date="2019-11" db="EMBL/GenBank/DDBJ databases">
        <title>Pedobacter sp. HMF7647 Genome sequencing and assembly.</title>
        <authorList>
            <person name="Kang H."/>
            <person name="Kim H."/>
            <person name="Joh K."/>
        </authorList>
    </citation>
    <scope>NUCLEOTIDE SEQUENCE [LARGE SCALE GENOMIC DNA]</scope>
    <source>
        <strain evidence="2 3">HMF7647</strain>
    </source>
</reference>
<comment type="caution">
    <text evidence="2">The sequence shown here is derived from an EMBL/GenBank/DDBJ whole genome shotgun (WGS) entry which is preliminary data.</text>
</comment>
<organism evidence="2 3">
    <name type="scientific">Hufsiella arboris</name>
    <dbReference type="NCBI Taxonomy" id="2695275"/>
    <lineage>
        <taxon>Bacteria</taxon>
        <taxon>Pseudomonadati</taxon>
        <taxon>Bacteroidota</taxon>
        <taxon>Sphingobacteriia</taxon>
        <taxon>Sphingobacteriales</taxon>
        <taxon>Sphingobacteriaceae</taxon>
        <taxon>Hufsiella</taxon>
    </lineage>
</organism>
<keyword evidence="3" id="KW-1185">Reference proteome</keyword>
<dbReference type="CDD" id="cd07247">
    <property type="entry name" value="SgaA_N_like"/>
    <property type="match status" value="1"/>
</dbReference>
<dbReference type="EMBL" id="WVHT01000001">
    <property type="protein sequence ID" value="MXV50054.1"/>
    <property type="molecule type" value="Genomic_DNA"/>
</dbReference>
<dbReference type="Pfam" id="PF00903">
    <property type="entry name" value="Glyoxalase"/>
    <property type="match status" value="1"/>
</dbReference>
<dbReference type="InterPro" id="IPR052164">
    <property type="entry name" value="Anthracycline_SecMetBiosynth"/>
</dbReference>
<dbReference type="SUPFAM" id="SSF54593">
    <property type="entry name" value="Glyoxalase/Bleomycin resistance protein/Dihydroxybiphenyl dioxygenase"/>
    <property type="match status" value="1"/>
</dbReference>
<name>A0A7K1Y648_9SPHI</name>
<proteinExistence type="predicted"/>
<dbReference type="InterPro" id="IPR004360">
    <property type="entry name" value="Glyas_Fos-R_dOase_dom"/>
</dbReference>
<dbReference type="InterPro" id="IPR037523">
    <property type="entry name" value="VOC_core"/>
</dbReference>
<dbReference type="Proteomes" id="UP000466586">
    <property type="component" value="Unassembled WGS sequence"/>
</dbReference>
<protein>
    <submittedName>
        <fullName evidence="2">VOC family protein</fullName>
    </submittedName>
</protein>
<sequence length="130" mass="14170">MANLINWLEIPVSDMERAKKFYEQVLNAKIEIDEQMAPGFKMGMINTEGMTLKDLGGSLVQGAGYEPGQSNTLVYLNANETGGCDAFLERVQQAGGKVTGPTMQISPDIGFCAFFTDTEGNRMAVHSQNK</sequence>
<feature type="domain" description="VOC" evidence="1">
    <location>
        <begin position="4"/>
        <end position="128"/>
    </location>
</feature>
<dbReference type="PROSITE" id="PS51819">
    <property type="entry name" value="VOC"/>
    <property type="match status" value="1"/>
</dbReference>